<dbReference type="EMBL" id="VDUZ01000064">
    <property type="protein sequence ID" value="TXL70203.1"/>
    <property type="molecule type" value="Genomic_DNA"/>
</dbReference>
<reference evidence="2 3" key="1">
    <citation type="submission" date="2019-06" db="EMBL/GenBank/DDBJ databases">
        <title>New taxonomy in bacterial strain CC-CFT640, isolated from vineyard.</title>
        <authorList>
            <person name="Lin S.-Y."/>
            <person name="Tsai C.-F."/>
            <person name="Young C.-C."/>
        </authorList>
    </citation>
    <scope>NUCLEOTIDE SEQUENCE [LARGE SCALE GENOMIC DNA]</scope>
    <source>
        <strain evidence="2 3">CC-CFT640</strain>
    </source>
</reference>
<dbReference type="Proteomes" id="UP000321638">
    <property type="component" value="Unassembled WGS sequence"/>
</dbReference>
<keyword evidence="3" id="KW-1185">Reference proteome</keyword>
<name>A0A5C8P9F9_9HYPH</name>
<evidence type="ECO:0000313" key="3">
    <source>
        <dbReference type="Proteomes" id="UP000321638"/>
    </source>
</evidence>
<dbReference type="InterPro" id="IPR021835">
    <property type="entry name" value="DUF3427"/>
</dbReference>
<feature type="domain" description="DUF3427" evidence="1">
    <location>
        <begin position="13"/>
        <end position="125"/>
    </location>
</feature>
<dbReference type="Pfam" id="PF11907">
    <property type="entry name" value="DUF3427"/>
    <property type="match status" value="1"/>
</dbReference>
<sequence>MSTSSLPAWRVSLAGTRTTGQTFLLVTLNKDGMSPQAQYGDRFLDASRLLWHSQNRTKRASSHGRIISQPGHRLHLFVRASKKRPSGAAAPFVYCGLVEFVTWTGNQPIEVEWRVLQPLPEHLHRVFGVPAR</sequence>
<proteinExistence type="predicted"/>
<evidence type="ECO:0000259" key="1">
    <source>
        <dbReference type="Pfam" id="PF11907"/>
    </source>
</evidence>
<organism evidence="2 3">
    <name type="scientific">Vineibacter terrae</name>
    <dbReference type="NCBI Taxonomy" id="2586908"/>
    <lineage>
        <taxon>Bacteria</taxon>
        <taxon>Pseudomonadati</taxon>
        <taxon>Pseudomonadota</taxon>
        <taxon>Alphaproteobacteria</taxon>
        <taxon>Hyphomicrobiales</taxon>
        <taxon>Vineibacter</taxon>
    </lineage>
</organism>
<dbReference type="OrthoDB" id="7862362at2"/>
<accession>A0A5C8P9F9</accession>
<evidence type="ECO:0000313" key="2">
    <source>
        <dbReference type="EMBL" id="TXL70203.1"/>
    </source>
</evidence>
<gene>
    <name evidence="2" type="ORF">FHP25_35780</name>
</gene>
<dbReference type="AlphaFoldDB" id="A0A5C8P9F9"/>
<protein>
    <submittedName>
        <fullName evidence="2">DUF3427 domain-containing protein</fullName>
    </submittedName>
</protein>
<comment type="caution">
    <text evidence="2">The sequence shown here is derived from an EMBL/GenBank/DDBJ whole genome shotgun (WGS) entry which is preliminary data.</text>
</comment>